<protein>
    <submittedName>
        <fullName evidence="1">Uncharacterized protein</fullName>
    </submittedName>
</protein>
<accession>A0ACB9LGV0</accession>
<dbReference type="EMBL" id="CM042890">
    <property type="protein sequence ID" value="KAI4310705.1"/>
    <property type="molecule type" value="Genomic_DNA"/>
</dbReference>
<proteinExistence type="predicted"/>
<sequence length="203" mass="21608">MAAAARVVRCRLPTGEKLDRASPRRELVNGPPRTVTIERAKGTESEGGTGTGKIMLQPRVCNLRSYGSEPVGVLKSGKGVGEGGVSPFFEILSEYIESSKKSQDFETISGRLAMIVFAVTVGREAVTGNSLFQKLDVQGLAEGAGACLGAVAFAAAFAWFSSARSKVGRMFTTGCNTLIDTLIDQIVDGLFYESELSDWSDDI</sequence>
<evidence type="ECO:0000313" key="1">
    <source>
        <dbReference type="EMBL" id="KAI4310705.1"/>
    </source>
</evidence>
<reference evidence="2" key="1">
    <citation type="journal article" date="2023" name="Front. Plant Sci.">
        <title>Chromosomal-level genome assembly of Melastoma candidum provides insights into trichome evolution.</title>
        <authorList>
            <person name="Zhong Y."/>
            <person name="Wu W."/>
            <person name="Sun C."/>
            <person name="Zou P."/>
            <person name="Liu Y."/>
            <person name="Dai S."/>
            <person name="Zhou R."/>
        </authorList>
    </citation>
    <scope>NUCLEOTIDE SEQUENCE [LARGE SCALE GENOMIC DNA]</scope>
</reference>
<keyword evidence="2" id="KW-1185">Reference proteome</keyword>
<name>A0ACB9LGV0_9MYRT</name>
<evidence type="ECO:0000313" key="2">
    <source>
        <dbReference type="Proteomes" id="UP001057402"/>
    </source>
</evidence>
<gene>
    <name evidence="1" type="ORF">MLD38_035660</name>
</gene>
<comment type="caution">
    <text evidence="1">The sequence shown here is derived from an EMBL/GenBank/DDBJ whole genome shotgun (WGS) entry which is preliminary data.</text>
</comment>
<dbReference type="Proteomes" id="UP001057402">
    <property type="component" value="Chromosome 11"/>
</dbReference>
<organism evidence="1 2">
    <name type="scientific">Melastoma candidum</name>
    <dbReference type="NCBI Taxonomy" id="119954"/>
    <lineage>
        <taxon>Eukaryota</taxon>
        <taxon>Viridiplantae</taxon>
        <taxon>Streptophyta</taxon>
        <taxon>Embryophyta</taxon>
        <taxon>Tracheophyta</taxon>
        <taxon>Spermatophyta</taxon>
        <taxon>Magnoliopsida</taxon>
        <taxon>eudicotyledons</taxon>
        <taxon>Gunneridae</taxon>
        <taxon>Pentapetalae</taxon>
        <taxon>rosids</taxon>
        <taxon>malvids</taxon>
        <taxon>Myrtales</taxon>
        <taxon>Melastomataceae</taxon>
        <taxon>Melastomatoideae</taxon>
        <taxon>Melastomateae</taxon>
        <taxon>Melastoma</taxon>
    </lineage>
</organism>